<feature type="domain" description="AB hydrolase-1" evidence="1">
    <location>
        <begin position="39"/>
        <end position="306"/>
    </location>
</feature>
<evidence type="ECO:0000313" key="2">
    <source>
        <dbReference type="EMBL" id="KAK9839394.1"/>
    </source>
</evidence>
<dbReference type="Proteomes" id="UP001485043">
    <property type="component" value="Unassembled WGS sequence"/>
</dbReference>
<sequence length="376" mass="41476">MPQAVVNQWNGHEIQLRYELHGRVETPEQASSSEGVQRPRLLIIPALGGPVTSNWFSHVVRHFAGLLDTKGQPLVPVCIVEQRGIGESSVPDKMSGYSTTLMAQDCIHLLDQLGWKSNVHVVGMSLSAGIAIKLASAAPEKIGSLFLMAYTRRGWYIILNCIAHPFEFLKINVPNPRKLPGVLHPKLDASLNAYFSHKWLDAKLPANQKQYVCKEALDGRLPADVQKDIMSNDKTRRHILHIIAHEGARLGASNSFMGADQSKAGRNGHVKAMLTHNCTRGEWMQLRHADFPITIMNGRYDPLIGKVLTGRAAKQLGCNFLITDATHAGVTVENAIELLTQLELSMFGITVSSLADRKARQQEAFDAAIVNPFFIS</sequence>
<organism evidence="2 3">
    <name type="scientific">Apatococcus fuscideae</name>
    <dbReference type="NCBI Taxonomy" id="2026836"/>
    <lineage>
        <taxon>Eukaryota</taxon>
        <taxon>Viridiplantae</taxon>
        <taxon>Chlorophyta</taxon>
        <taxon>core chlorophytes</taxon>
        <taxon>Trebouxiophyceae</taxon>
        <taxon>Chlorellales</taxon>
        <taxon>Chlorellaceae</taxon>
        <taxon>Apatococcus</taxon>
    </lineage>
</organism>
<gene>
    <name evidence="2" type="ORF">WJX84_008990</name>
</gene>
<evidence type="ECO:0000313" key="3">
    <source>
        <dbReference type="Proteomes" id="UP001485043"/>
    </source>
</evidence>
<dbReference type="PANTHER" id="PTHR43433:SF5">
    <property type="entry name" value="AB HYDROLASE-1 DOMAIN-CONTAINING PROTEIN"/>
    <property type="match status" value="1"/>
</dbReference>
<dbReference type="InterPro" id="IPR050471">
    <property type="entry name" value="AB_hydrolase"/>
</dbReference>
<dbReference type="InterPro" id="IPR029058">
    <property type="entry name" value="AB_hydrolase_fold"/>
</dbReference>
<comment type="caution">
    <text evidence="2">The sequence shown here is derived from an EMBL/GenBank/DDBJ whole genome shotgun (WGS) entry which is preliminary data.</text>
</comment>
<proteinExistence type="predicted"/>
<dbReference type="AlphaFoldDB" id="A0AAW1S097"/>
<evidence type="ECO:0000259" key="1">
    <source>
        <dbReference type="Pfam" id="PF00561"/>
    </source>
</evidence>
<dbReference type="SUPFAM" id="SSF53474">
    <property type="entry name" value="alpha/beta-Hydrolases"/>
    <property type="match status" value="1"/>
</dbReference>
<dbReference type="Pfam" id="PF00561">
    <property type="entry name" value="Abhydrolase_1"/>
    <property type="match status" value="1"/>
</dbReference>
<reference evidence="2 3" key="1">
    <citation type="journal article" date="2024" name="Nat. Commun.">
        <title>Phylogenomics reveals the evolutionary origins of lichenization in chlorophyte algae.</title>
        <authorList>
            <person name="Puginier C."/>
            <person name="Libourel C."/>
            <person name="Otte J."/>
            <person name="Skaloud P."/>
            <person name="Haon M."/>
            <person name="Grisel S."/>
            <person name="Petersen M."/>
            <person name="Berrin J.G."/>
            <person name="Delaux P.M."/>
            <person name="Dal Grande F."/>
            <person name="Keller J."/>
        </authorList>
    </citation>
    <scope>NUCLEOTIDE SEQUENCE [LARGE SCALE GENOMIC DNA]</scope>
    <source>
        <strain evidence="2 3">SAG 2523</strain>
    </source>
</reference>
<dbReference type="InterPro" id="IPR000073">
    <property type="entry name" value="AB_hydrolase_1"/>
</dbReference>
<dbReference type="Gene3D" id="3.40.50.1820">
    <property type="entry name" value="alpha/beta hydrolase"/>
    <property type="match status" value="1"/>
</dbReference>
<dbReference type="EMBL" id="JALJOV010001859">
    <property type="protein sequence ID" value="KAK9839394.1"/>
    <property type="molecule type" value="Genomic_DNA"/>
</dbReference>
<keyword evidence="3" id="KW-1185">Reference proteome</keyword>
<name>A0AAW1S097_9CHLO</name>
<dbReference type="PANTHER" id="PTHR43433">
    <property type="entry name" value="HYDROLASE, ALPHA/BETA FOLD FAMILY PROTEIN"/>
    <property type="match status" value="1"/>
</dbReference>
<protein>
    <recommendedName>
        <fullName evidence="1">AB hydrolase-1 domain-containing protein</fullName>
    </recommendedName>
</protein>
<accession>A0AAW1S097</accession>